<dbReference type="PANTHER" id="PTHR48081:SF8">
    <property type="entry name" value="ALPHA_BETA HYDROLASE FOLD-3 DOMAIN-CONTAINING PROTEIN-RELATED"/>
    <property type="match status" value="1"/>
</dbReference>
<evidence type="ECO:0000259" key="4">
    <source>
        <dbReference type="Pfam" id="PF07859"/>
    </source>
</evidence>
<evidence type="ECO:0000313" key="6">
    <source>
        <dbReference type="Proteomes" id="UP001267638"/>
    </source>
</evidence>
<proteinExistence type="inferred from homology"/>
<gene>
    <name evidence="5" type="ORF">J2W40_000829</name>
</gene>
<dbReference type="InterPro" id="IPR050300">
    <property type="entry name" value="GDXG_lipolytic_enzyme"/>
</dbReference>
<keyword evidence="2" id="KW-0378">Hydrolase</keyword>
<dbReference type="Gene3D" id="3.40.50.1820">
    <property type="entry name" value="alpha/beta hydrolase"/>
    <property type="match status" value="1"/>
</dbReference>
<evidence type="ECO:0000256" key="3">
    <source>
        <dbReference type="PROSITE-ProRule" id="PRU10038"/>
    </source>
</evidence>
<keyword evidence="6" id="KW-1185">Reference proteome</keyword>
<organism evidence="5 6">
    <name type="scientific">Sphingobium xenophagum</name>
    <dbReference type="NCBI Taxonomy" id="121428"/>
    <lineage>
        <taxon>Bacteria</taxon>
        <taxon>Pseudomonadati</taxon>
        <taxon>Pseudomonadota</taxon>
        <taxon>Alphaproteobacteria</taxon>
        <taxon>Sphingomonadales</taxon>
        <taxon>Sphingomonadaceae</taxon>
        <taxon>Sphingobium</taxon>
    </lineage>
</organism>
<dbReference type="Pfam" id="PF07859">
    <property type="entry name" value="Abhydrolase_3"/>
    <property type="match status" value="1"/>
</dbReference>
<dbReference type="PROSITE" id="PS01174">
    <property type="entry name" value="LIPASE_GDXG_SER"/>
    <property type="match status" value="1"/>
</dbReference>
<dbReference type="Proteomes" id="UP001267638">
    <property type="component" value="Unassembled WGS sequence"/>
</dbReference>
<evidence type="ECO:0000256" key="2">
    <source>
        <dbReference type="ARBA" id="ARBA00022801"/>
    </source>
</evidence>
<name>A0ABU1WXI9_SPHXE</name>
<evidence type="ECO:0000313" key="5">
    <source>
        <dbReference type="EMBL" id="MDR7154026.1"/>
    </source>
</evidence>
<protein>
    <submittedName>
        <fullName evidence="5">Acetyl esterase/lipase</fullName>
    </submittedName>
</protein>
<feature type="domain" description="Alpha/beta hydrolase fold-3" evidence="4">
    <location>
        <begin position="80"/>
        <end position="280"/>
    </location>
</feature>
<dbReference type="EMBL" id="JAVDWV010000003">
    <property type="protein sequence ID" value="MDR7154026.1"/>
    <property type="molecule type" value="Genomic_DNA"/>
</dbReference>
<reference evidence="5 6" key="1">
    <citation type="submission" date="2023-07" db="EMBL/GenBank/DDBJ databases">
        <title>Sorghum-associated microbial communities from plants grown in Nebraska, USA.</title>
        <authorList>
            <person name="Schachtman D."/>
        </authorList>
    </citation>
    <scope>NUCLEOTIDE SEQUENCE [LARGE SCALE GENOMIC DNA]</scope>
    <source>
        <strain evidence="5 6">4256</strain>
    </source>
</reference>
<comment type="caution">
    <text evidence="5">The sequence shown here is derived from an EMBL/GenBank/DDBJ whole genome shotgun (WGS) entry which is preliminary data.</text>
</comment>
<dbReference type="SUPFAM" id="SSF53474">
    <property type="entry name" value="alpha/beta-Hydrolases"/>
    <property type="match status" value="1"/>
</dbReference>
<dbReference type="InterPro" id="IPR029058">
    <property type="entry name" value="AB_hydrolase_fold"/>
</dbReference>
<evidence type="ECO:0000256" key="1">
    <source>
        <dbReference type="ARBA" id="ARBA00010515"/>
    </source>
</evidence>
<dbReference type="InterPro" id="IPR013094">
    <property type="entry name" value="AB_hydrolase_3"/>
</dbReference>
<accession>A0ABU1WXI9</accession>
<dbReference type="PANTHER" id="PTHR48081">
    <property type="entry name" value="AB HYDROLASE SUPERFAMILY PROTEIN C4A8.06C"/>
    <property type="match status" value="1"/>
</dbReference>
<dbReference type="InterPro" id="IPR033140">
    <property type="entry name" value="Lipase_GDXG_put_SER_AS"/>
</dbReference>
<sequence>MTRAMVGVSTSADHQRAIDLFRAATPEPTAPISAWRDGFEALCATFPVPNDARIEAIDLNSVAALKVTAAGVGDADGRAVLHFHSGGYVMGSAQAYRNFAERLSRVCGAPVVVPDYRLAPDHVYPAAVDDAMTAYSAMLDLHGADRLIVSGDSAGGGLAIAVLMAARDAGLPLPQAGVAISPLLDLAGEGESAITLDGIDPLINRTMIVEMGKVYIEDRDPRAHPLASPVWGQHHGLPPLFLTASDAEALRDDAVRLAAGVREEGGEVELVLAEGMVHIWTLFPFLAEADRSLDQIGQFVRGHFAKD</sequence>
<comment type="similarity">
    <text evidence="1">Belongs to the 'GDXG' lipolytic enzyme family.</text>
</comment>
<feature type="active site" evidence="3">
    <location>
        <position position="153"/>
    </location>
</feature>
<dbReference type="RefSeq" id="WP_310222126.1">
    <property type="nucleotide sequence ID" value="NZ_JAVDWV010000003.1"/>
</dbReference>